<dbReference type="PANTHER" id="PTHR21223">
    <property type="entry name" value="CBY1-INTERACTING BAR DOMAIN-CONTAINING PROTEIN HOMOLOG"/>
    <property type="match status" value="1"/>
</dbReference>
<dbReference type="RefSeq" id="XP_065670102.1">
    <property type="nucleotide sequence ID" value="XM_065814030.1"/>
</dbReference>
<dbReference type="SUPFAM" id="SSF103657">
    <property type="entry name" value="BAR/IMD domain-like"/>
    <property type="match status" value="1"/>
</dbReference>
<dbReference type="GeneID" id="101238782"/>
<protein>
    <submittedName>
        <fullName evidence="3">CBY1-interacting BAR domain-containing protein 1 isoform X3</fullName>
    </submittedName>
</protein>
<dbReference type="InterPro" id="IPR009602">
    <property type="entry name" value="CBAR/FAM92"/>
</dbReference>
<keyword evidence="2" id="KW-1185">Reference proteome</keyword>
<dbReference type="PANTHER" id="PTHR21223:SF2">
    <property type="entry name" value="CBY1-INTERACTING BAR DOMAIN-CONTAINING PROTEIN HOMOLOG"/>
    <property type="match status" value="1"/>
</dbReference>
<feature type="region of interest" description="Disordered" evidence="1">
    <location>
        <begin position="1"/>
        <end position="21"/>
    </location>
</feature>
<reference evidence="3" key="1">
    <citation type="submission" date="2025-08" db="UniProtKB">
        <authorList>
            <consortium name="RefSeq"/>
        </authorList>
    </citation>
    <scope>IDENTIFICATION</scope>
</reference>
<organism evidence="2 3">
    <name type="scientific">Hydra vulgaris</name>
    <name type="common">Hydra</name>
    <name type="synonym">Hydra attenuata</name>
    <dbReference type="NCBI Taxonomy" id="6087"/>
    <lineage>
        <taxon>Eukaryota</taxon>
        <taxon>Metazoa</taxon>
        <taxon>Cnidaria</taxon>
        <taxon>Hydrozoa</taxon>
        <taxon>Hydroidolina</taxon>
        <taxon>Anthoathecata</taxon>
        <taxon>Aplanulata</taxon>
        <taxon>Hydridae</taxon>
        <taxon>Hydra</taxon>
    </lineage>
</organism>
<dbReference type="Proteomes" id="UP001652625">
    <property type="component" value="Chromosome 12"/>
</dbReference>
<name>A0ABM4D713_HYDVU</name>
<sequence>MLESEQFHPDDPIEKETERRKTKLWSSRQKLKSFTWSAKALDRMSFLPKPAVSLKVLTMRKSFSTPDLFRGNNNDFEIKLSHNQIANAEKSIANLIRDFTNISVDMHRLESRYIDLCNTLNDLAAFESPMFSRCLKGVCKHFHDTVRALKDHTEVIQNKVILHLSENIDGCNATRHYLKKYTGEKTKVKENISESFVITQQIDELNKKMEHFEKEKIDCLHTCFKRFIHSSLAYHIKGVENMTEAYKALAQLSKYDHLDYMNKKLLPSADKVRLEFVRRNSIRK</sequence>
<evidence type="ECO:0000256" key="1">
    <source>
        <dbReference type="SAM" id="MobiDB-lite"/>
    </source>
</evidence>
<evidence type="ECO:0000313" key="2">
    <source>
        <dbReference type="Proteomes" id="UP001652625"/>
    </source>
</evidence>
<accession>A0ABM4D713</accession>
<gene>
    <name evidence="3" type="primary">LOC101238782</name>
</gene>
<proteinExistence type="predicted"/>
<feature type="compositionally biased region" description="Basic and acidic residues" evidence="1">
    <location>
        <begin position="1"/>
        <end position="19"/>
    </location>
</feature>
<evidence type="ECO:0000313" key="3">
    <source>
        <dbReference type="RefSeq" id="XP_065670102.1"/>
    </source>
</evidence>
<dbReference type="InterPro" id="IPR027267">
    <property type="entry name" value="AH/BAR_dom_sf"/>
</dbReference>